<dbReference type="OrthoDB" id="19174at2759"/>
<dbReference type="InParanoid" id="Q95QI6"/>
<dbReference type="PANTHER" id="PTHR24121">
    <property type="entry name" value="NO MECHANORECEPTOR POTENTIAL C, ISOFORM D-RELATED"/>
    <property type="match status" value="1"/>
</dbReference>
<dbReference type="SMR" id="Q95QI6"/>
<evidence type="ECO:0000313" key="3">
    <source>
        <dbReference type="Proteomes" id="UP000001940"/>
    </source>
</evidence>
<name>Q95QI6_CAEEL</name>
<dbReference type="AGR" id="WB:WBGene00017831"/>
<dbReference type="STRING" id="6239.F26F4.12.1"/>
<dbReference type="PROSITE" id="PS50088">
    <property type="entry name" value="ANK_REPEAT"/>
    <property type="match status" value="2"/>
</dbReference>
<dbReference type="HOGENOM" id="CLU_000134_19_0_1"/>
<evidence type="ECO:0000313" key="2">
    <source>
        <dbReference type="EMBL" id="CCD65760.1"/>
    </source>
</evidence>
<dbReference type="OMA" id="NRYVKPD"/>
<feature type="repeat" description="ANK" evidence="1">
    <location>
        <begin position="132"/>
        <end position="164"/>
    </location>
</feature>
<evidence type="ECO:0000256" key="1">
    <source>
        <dbReference type="PROSITE-ProRule" id="PRU00023"/>
    </source>
</evidence>
<evidence type="ECO:0007829" key="5">
    <source>
        <dbReference type="PeptideAtlas" id="Q95QI6"/>
    </source>
</evidence>
<dbReference type="PRINTS" id="PR01415">
    <property type="entry name" value="ANKYRIN"/>
</dbReference>
<dbReference type="FunCoup" id="Q95QI6">
    <property type="interactions" value="19"/>
</dbReference>
<dbReference type="SMART" id="SM00248">
    <property type="entry name" value="ANK"/>
    <property type="match status" value="3"/>
</dbReference>
<dbReference type="SUPFAM" id="SSF48403">
    <property type="entry name" value="Ankyrin repeat"/>
    <property type="match status" value="1"/>
</dbReference>
<dbReference type="WormBase" id="F26F4.12">
    <property type="protein sequence ID" value="CE28922"/>
    <property type="gene ID" value="WBGene00017831"/>
</dbReference>
<dbReference type="Gene3D" id="1.25.40.20">
    <property type="entry name" value="Ankyrin repeat-containing domain"/>
    <property type="match status" value="2"/>
</dbReference>
<dbReference type="Pfam" id="PF12796">
    <property type="entry name" value="Ank_2"/>
    <property type="match status" value="1"/>
</dbReference>
<keyword evidence="3" id="KW-1185">Reference proteome</keyword>
<dbReference type="GeneID" id="175656"/>
<dbReference type="RefSeq" id="NP_498030.1">
    <property type="nucleotide sequence ID" value="NM_065629.3"/>
</dbReference>
<dbReference type="PaxDb" id="6239-F26F4.12"/>
<evidence type="ECO:0000313" key="4">
    <source>
        <dbReference type="WormBase" id="F26F4.12"/>
    </source>
</evidence>
<dbReference type="PhylomeDB" id="Q95QI6"/>
<dbReference type="InterPro" id="IPR002110">
    <property type="entry name" value="Ankyrin_rpt"/>
</dbReference>
<gene>
    <name evidence="2" type="ORF">CELE_F26F4.12</name>
    <name evidence="2 4" type="ORF">F26F4.12</name>
</gene>
<dbReference type="PeptideAtlas" id="Q95QI6"/>
<dbReference type="Proteomes" id="UP000001940">
    <property type="component" value="Chromosome III"/>
</dbReference>
<dbReference type="PROSITE" id="PS50297">
    <property type="entry name" value="ANK_REP_REGION"/>
    <property type="match status" value="2"/>
</dbReference>
<dbReference type="UCSC" id="F26F4.12">
    <property type="organism name" value="c. elegans"/>
</dbReference>
<dbReference type="PANTHER" id="PTHR24121:SF23">
    <property type="entry name" value="NO MECHANORECEPTOR POTENTIAL C, ISOFORM H"/>
    <property type="match status" value="1"/>
</dbReference>
<protein>
    <submittedName>
        <fullName evidence="2">ANK_REP_REGION domain-containing protein</fullName>
    </submittedName>
</protein>
<dbReference type="eggNOG" id="KOG0512">
    <property type="taxonomic scope" value="Eukaryota"/>
</dbReference>
<sequence length="231" mass="25645">MTDQHMADQDINDFEAQANAEDGVNLGFTKELIDEIRDKKESNPGMFVSAWQDDTEGLEEKNMEDPIEKWLTAAEDGELELVKVLLEETPNLLNSRDADGYTALHRASYNNHSPIVDHLLLSGANKESKTNEGWTPLLSASNWANFEVVGRLLSHGSDVNALSNGNLTALHLAVNSRSEEPENVYMTVRYLLQAPGIDAGVIAGNGDTPLMMARRTSEQLYNAIRDFMERP</sequence>
<dbReference type="AlphaFoldDB" id="Q95QI6"/>
<dbReference type="KEGG" id="cel:CELE_F26F4.12"/>
<reference evidence="2 3" key="1">
    <citation type="journal article" date="1998" name="Science">
        <title>Genome sequence of the nematode C. elegans: a platform for investigating biology.</title>
        <authorList>
            <consortium name="The C. elegans sequencing consortium"/>
            <person name="Sulson J.E."/>
            <person name="Waterston R."/>
        </authorList>
    </citation>
    <scope>NUCLEOTIDE SEQUENCE [LARGE SCALE GENOMIC DNA]</scope>
    <source>
        <strain evidence="2 3">Bristol N2</strain>
    </source>
</reference>
<accession>Q95QI6</accession>
<dbReference type="EMBL" id="BX284603">
    <property type="protein sequence ID" value="CCD65760.1"/>
    <property type="molecule type" value="Genomic_DNA"/>
</dbReference>
<proteinExistence type="evidence at protein level"/>
<feature type="repeat" description="ANK" evidence="1">
    <location>
        <begin position="99"/>
        <end position="131"/>
    </location>
</feature>
<organism evidence="2 3">
    <name type="scientific">Caenorhabditis elegans</name>
    <dbReference type="NCBI Taxonomy" id="6239"/>
    <lineage>
        <taxon>Eukaryota</taxon>
        <taxon>Metazoa</taxon>
        <taxon>Ecdysozoa</taxon>
        <taxon>Nematoda</taxon>
        <taxon>Chromadorea</taxon>
        <taxon>Rhabditida</taxon>
        <taxon>Rhabditina</taxon>
        <taxon>Rhabditomorpha</taxon>
        <taxon>Rhabditoidea</taxon>
        <taxon>Rhabditidae</taxon>
        <taxon>Peloderinae</taxon>
        <taxon>Caenorhabditis</taxon>
    </lineage>
</organism>
<dbReference type="InterPro" id="IPR036770">
    <property type="entry name" value="Ankyrin_rpt-contain_sf"/>
</dbReference>
<keyword evidence="5" id="KW-1267">Proteomics identification</keyword>
<dbReference type="CTD" id="175656"/>
<keyword evidence="1" id="KW-0040">ANK repeat</keyword>
<dbReference type="Bgee" id="WBGene00017831">
    <property type="expression patterns" value="Expressed in embryo and 3 other cell types or tissues"/>
</dbReference>